<feature type="compositionally biased region" description="Polar residues" evidence="1">
    <location>
        <begin position="156"/>
        <end position="166"/>
    </location>
</feature>
<keyword evidence="3" id="KW-1185">Reference proteome</keyword>
<reference evidence="2" key="1">
    <citation type="submission" date="2023-03" db="EMBL/GenBank/DDBJ databases">
        <title>Massive genome expansion in bonnet fungi (Mycena s.s.) driven by repeated elements and novel gene families across ecological guilds.</title>
        <authorList>
            <consortium name="Lawrence Berkeley National Laboratory"/>
            <person name="Harder C.B."/>
            <person name="Miyauchi S."/>
            <person name="Viragh M."/>
            <person name="Kuo A."/>
            <person name="Thoen E."/>
            <person name="Andreopoulos B."/>
            <person name="Lu D."/>
            <person name="Skrede I."/>
            <person name="Drula E."/>
            <person name="Henrissat B."/>
            <person name="Morin E."/>
            <person name="Kohler A."/>
            <person name="Barry K."/>
            <person name="LaButti K."/>
            <person name="Morin E."/>
            <person name="Salamov A."/>
            <person name="Lipzen A."/>
            <person name="Mereny Z."/>
            <person name="Hegedus B."/>
            <person name="Baldrian P."/>
            <person name="Stursova M."/>
            <person name="Weitz H."/>
            <person name="Taylor A."/>
            <person name="Grigoriev I.V."/>
            <person name="Nagy L.G."/>
            <person name="Martin F."/>
            <person name="Kauserud H."/>
        </authorList>
    </citation>
    <scope>NUCLEOTIDE SEQUENCE</scope>
    <source>
        <strain evidence="2">CBHHK173m</strain>
    </source>
</reference>
<protein>
    <submittedName>
        <fullName evidence="2">Uncharacterized protein</fullName>
    </submittedName>
</protein>
<gene>
    <name evidence="2" type="ORF">B0H15DRAFT_854935</name>
</gene>
<dbReference type="AlphaFoldDB" id="A0AAD6TW30"/>
<dbReference type="EMBL" id="JARJCN010000050">
    <property type="protein sequence ID" value="KAJ7081369.1"/>
    <property type="molecule type" value="Genomic_DNA"/>
</dbReference>
<comment type="caution">
    <text evidence="2">The sequence shown here is derived from an EMBL/GenBank/DDBJ whole genome shotgun (WGS) entry which is preliminary data.</text>
</comment>
<evidence type="ECO:0000256" key="1">
    <source>
        <dbReference type="SAM" id="MobiDB-lite"/>
    </source>
</evidence>
<evidence type="ECO:0000313" key="3">
    <source>
        <dbReference type="Proteomes" id="UP001222325"/>
    </source>
</evidence>
<sequence>MTRTTRCPWNEPLDWSAGTIPCLVQAQDAARPCKTLHTGAVRVHPIEVVAPSCRLRGHARMLPPYASSSRSSHPCRLLGHACTPPTYFSVSRLSHPCRLRSYPFLLRLLHFMPPHTRPLPPFPPSFLPLRACTSRARRHCRCASSHAEPPKAMQRTPHTPASTSDRVSPALCLASKTLQPRPVFYRCCRLVLAPPKMVLPAGC</sequence>
<dbReference type="Proteomes" id="UP001222325">
    <property type="component" value="Unassembled WGS sequence"/>
</dbReference>
<name>A0AAD6TW30_9AGAR</name>
<proteinExistence type="predicted"/>
<feature type="region of interest" description="Disordered" evidence="1">
    <location>
        <begin position="143"/>
        <end position="166"/>
    </location>
</feature>
<accession>A0AAD6TW30</accession>
<organism evidence="2 3">
    <name type="scientific">Mycena belliarum</name>
    <dbReference type="NCBI Taxonomy" id="1033014"/>
    <lineage>
        <taxon>Eukaryota</taxon>
        <taxon>Fungi</taxon>
        <taxon>Dikarya</taxon>
        <taxon>Basidiomycota</taxon>
        <taxon>Agaricomycotina</taxon>
        <taxon>Agaricomycetes</taxon>
        <taxon>Agaricomycetidae</taxon>
        <taxon>Agaricales</taxon>
        <taxon>Marasmiineae</taxon>
        <taxon>Mycenaceae</taxon>
        <taxon>Mycena</taxon>
    </lineage>
</organism>
<evidence type="ECO:0000313" key="2">
    <source>
        <dbReference type="EMBL" id="KAJ7081369.1"/>
    </source>
</evidence>